<reference evidence="2 3" key="2">
    <citation type="journal article" date="2017" name="Genome Biol.">
        <title>New reference genome sequences of hot pepper reveal the massive evolution of plant disease-resistance genes by retroduplication.</title>
        <authorList>
            <person name="Kim S."/>
            <person name="Park J."/>
            <person name="Yeom S.I."/>
            <person name="Kim Y.M."/>
            <person name="Seo E."/>
            <person name="Kim K.T."/>
            <person name="Kim M.S."/>
            <person name="Lee J.M."/>
            <person name="Cheong K."/>
            <person name="Shin H.S."/>
            <person name="Kim S.B."/>
            <person name="Han K."/>
            <person name="Lee J."/>
            <person name="Park M."/>
            <person name="Lee H.A."/>
            <person name="Lee H.Y."/>
            <person name="Lee Y."/>
            <person name="Oh S."/>
            <person name="Lee J.H."/>
            <person name="Choi E."/>
            <person name="Choi E."/>
            <person name="Lee S.E."/>
            <person name="Jeon J."/>
            <person name="Kim H."/>
            <person name="Choi G."/>
            <person name="Song H."/>
            <person name="Lee J."/>
            <person name="Lee S.C."/>
            <person name="Kwon J.K."/>
            <person name="Lee H.Y."/>
            <person name="Koo N."/>
            <person name="Hong Y."/>
            <person name="Kim R.W."/>
            <person name="Kang W.H."/>
            <person name="Huh J.H."/>
            <person name="Kang B.C."/>
            <person name="Yang T.J."/>
            <person name="Lee Y.H."/>
            <person name="Bennetzen J.L."/>
            <person name="Choi D."/>
        </authorList>
    </citation>
    <scope>NUCLEOTIDE SEQUENCE [LARGE SCALE GENOMIC DNA]</scope>
    <source>
        <strain evidence="3">cv. CM334</strain>
    </source>
</reference>
<dbReference type="EMBL" id="AYRZ02000023">
    <property type="protein sequence ID" value="PHT63848.1"/>
    <property type="molecule type" value="Genomic_DNA"/>
</dbReference>
<organism evidence="2 3">
    <name type="scientific">Capsicum annuum</name>
    <name type="common">Capsicum pepper</name>
    <dbReference type="NCBI Taxonomy" id="4072"/>
    <lineage>
        <taxon>Eukaryota</taxon>
        <taxon>Viridiplantae</taxon>
        <taxon>Streptophyta</taxon>
        <taxon>Embryophyta</taxon>
        <taxon>Tracheophyta</taxon>
        <taxon>Spermatophyta</taxon>
        <taxon>Magnoliopsida</taxon>
        <taxon>eudicotyledons</taxon>
        <taxon>Gunneridae</taxon>
        <taxon>Pentapetalae</taxon>
        <taxon>asterids</taxon>
        <taxon>lamiids</taxon>
        <taxon>Solanales</taxon>
        <taxon>Solanaceae</taxon>
        <taxon>Solanoideae</taxon>
        <taxon>Capsiceae</taxon>
        <taxon>Capsicum</taxon>
    </lineage>
</organism>
<dbReference type="PANTHER" id="PTHR33022">
    <property type="entry name" value="DUF1985 DOMAIN-CONTAINING PROTEIN"/>
    <property type="match status" value="1"/>
</dbReference>
<sequence>MDAFCCSYNLPNEIQQLVVILPSYLPDSDIFEKTERIDWSTLEADCGVFVAAYADILSEAQQVHSCGFDVGSQSARYDSLLWHYKVTKEKEGYTSDNDDPPRPRNSYLQSTDESAIVTLE</sequence>
<evidence type="ECO:0000313" key="3">
    <source>
        <dbReference type="Proteomes" id="UP000222542"/>
    </source>
</evidence>
<protein>
    <recommendedName>
        <fullName evidence="4">Ubiquitin-like protease family profile domain-containing protein</fullName>
    </recommendedName>
</protein>
<name>A0A2G2Y282_CAPAN</name>
<dbReference type="Gramene" id="PHT63848">
    <property type="protein sequence ID" value="PHT63848"/>
    <property type="gene ID" value="T459_32377"/>
</dbReference>
<gene>
    <name evidence="2" type="ORF">T459_32377</name>
</gene>
<proteinExistence type="predicted"/>
<feature type="region of interest" description="Disordered" evidence="1">
    <location>
        <begin position="91"/>
        <end position="120"/>
    </location>
</feature>
<evidence type="ECO:0000256" key="1">
    <source>
        <dbReference type="SAM" id="MobiDB-lite"/>
    </source>
</evidence>
<dbReference type="AlphaFoldDB" id="A0A2G2Y282"/>
<keyword evidence="3" id="KW-1185">Reference proteome</keyword>
<dbReference type="PANTHER" id="PTHR33022:SF13">
    <property type="entry name" value="UBIQUITIN-LIKE PROTEASE FAMILY PROFILE DOMAIN-CONTAINING PROTEIN"/>
    <property type="match status" value="1"/>
</dbReference>
<comment type="caution">
    <text evidence="2">The sequence shown here is derived from an EMBL/GenBank/DDBJ whole genome shotgun (WGS) entry which is preliminary data.</text>
</comment>
<evidence type="ECO:0000313" key="2">
    <source>
        <dbReference type="EMBL" id="PHT63848.1"/>
    </source>
</evidence>
<reference evidence="2 3" key="1">
    <citation type="journal article" date="2014" name="Nat. Genet.">
        <title>Genome sequence of the hot pepper provides insights into the evolution of pungency in Capsicum species.</title>
        <authorList>
            <person name="Kim S."/>
            <person name="Park M."/>
            <person name="Yeom S.I."/>
            <person name="Kim Y.M."/>
            <person name="Lee J.M."/>
            <person name="Lee H.A."/>
            <person name="Seo E."/>
            <person name="Choi J."/>
            <person name="Cheong K."/>
            <person name="Kim K.T."/>
            <person name="Jung K."/>
            <person name="Lee G.W."/>
            <person name="Oh S.K."/>
            <person name="Bae C."/>
            <person name="Kim S.B."/>
            <person name="Lee H.Y."/>
            <person name="Kim S.Y."/>
            <person name="Kim M.S."/>
            <person name="Kang B.C."/>
            <person name="Jo Y.D."/>
            <person name="Yang H.B."/>
            <person name="Jeong H.J."/>
            <person name="Kang W.H."/>
            <person name="Kwon J.K."/>
            <person name="Shin C."/>
            <person name="Lim J.Y."/>
            <person name="Park J.H."/>
            <person name="Huh J.H."/>
            <person name="Kim J.S."/>
            <person name="Kim B.D."/>
            <person name="Cohen O."/>
            <person name="Paran I."/>
            <person name="Suh M.C."/>
            <person name="Lee S.B."/>
            <person name="Kim Y.K."/>
            <person name="Shin Y."/>
            <person name="Noh S.J."/>
            <person name="Park J."/>
            <person name="Seo Y.S."/>
            <person name="Kwon S.Y."/>
            <person name="Kim H.A."/>
            <person name="Park J.M."/>
            <person name="Kim H.J."/>
            <person name="Choi S.B."/>
            <person name="Bosland P.W."/>
            <person name="Reeves G."/>
            <person name="Jo S.H."/>
            <person name="Lee B.W."/>
            <person name="Cho H.T."/>
            <person name="Choi H.S."/>
            <person name="Lee M.S."/>
            <person name="Yu Y."/>
            <person name="Do Choi Y."/>
            <person name="Park B.S."/>
            <person name="van Deynze A."/>
            <person name="Ashrafi H."/>
            <person name="Hill T."/>
            <person name="Kim W.T."/>
            <person name="Pai H.S."/>
            <person name="Ahn H.K."/>
            <person name="Yeam I."/>
            <person name="Giovannoni J.J."/>
            <person name="Rose J.K."/>
            <person name="Sorensen I."/>
            <person name="Lee S.J."/>
            <person name="Kim R.W."/>
            <person name="Choi I.Y."/>
            <person name="Choi B.S."/>
            <person name="Lim J.S."/>
            <person name="Lee Y.H."/>
            <person name="Choi D."/>
        </authorList>
    </citation>
    <scope>NUCLEOTIDE SEQUENCE [LARGE SCALE GENOMIC DNA]</scope>
    <source>
        <strain evidence="3">cv. CM334</strain>
    </source>
</reference>
<accession>A0A2G2Y282</accession>
<dbReference type="Proteomes" id="UP000222542">
    <property type="component" value="Unassembled WGS sequence"/>
</dbReference>
<evidence type="ECO:0008006" key="4">
    <source>
        <dbReference type="Google" id="ProtNLM"/>
    </source>
</evidence>